<evidence type="ECO:0000313" key="1">
    <source>
        <dbReference type="EMBL" id="TDD67821.1"/>
    </source>
</evidence>
<dbReference type="RefSeq" id="WP_131902416.1">
    <property type="nucleotide sequence ID" value="NZ_SMKU01000351.1"/>
</dbReference>
<accession>A0A4R5A763</accession>
<keyword evidence="2" id="KW-1185">Reference proteome</keyword>
<organism evidence="1 2">
    <name type="scientific">Actinomadura rubrisoli</name>
    <dbReference type="NCBI Taxonomy" id="2530368"/>
    <lineage>
        <taxon>Bacteria</taxon>
        <taxon>Bacillati</taxon>
        <taxon>Actinomycetota</taxon>
        <taxon>Actinomycetes</taxon>
        <taxon>Streptosporangiales</taxon>
        <taxon>Thermomonosporaceae</taxon>
        <taxon>Actinomadura</taxon>
    </lineage>
</organism>
<dbReference type="EMBL" id="SMKU01000351">
    <property type="protein sequence ID" value="TDD67821.1"/>
    <property type="molecule type" value="Genomic_DNA"/>
</dbReference>
<dbReference type="AlphaFoldDB" id="A0A4R5A763"/>
<dbReference type="OrthoDB" id="4205455at2"/>
<comment type="caution">
    <text evidence="1">The sequence shown here is derived from an EMBL/GenBank/DDBJ whole genome shotgun (WGS) entry which is preliminary data.</text>
</comment>
<gene>
    <name evidence="1" type="ORF">E1298_39005</name>
</gene>
<proteinExistence type="predicted"/>
<protein>
    <submittedName>
        <fullName evidence="1">Uncharacterized protein</fullName>
    </submittedName>
</protein>
<reference evidence="1 2" key="1">
    <citation type="submission" date="2019-03" db="EMBL/GenBank/DDBJ databases">
        <title>Draft genome sequences of novel Actinobacteria.</title>
        <authorList>
            <person name="Sahin N."/>
            <person name="Ay H."/>
            <person name="Saygin H."/>
        </authorList>
    </citation>
    <scope>NUCLEOTIDE SEQUENCE [LARGE SCALE GENOMIC DNA]</scope>
    <source>
        <strain evidence="1 2">H3C3</strain>
    </source>
</reference>
<name>A0A4R5A763_9ACTN</name>
<sequence>MKLLDDELRERLVEAIGYGTTIEDAAVAAGISPRTYYRWMRRGETAAQAVVNGEEPEPADEPFWQFWQSAMRAHARGGVINAALLRKIAEGGYAVKTRTRRYRDPATGQVVEETETELAPPNLRAVIFYLERRHPQTWGRNASTFWGLDGGTREQYEAEQAGMGDAGLHELAQRVHESLAYLADNPEVESAPEAGR</sequence>
<evidence type="ECO:0000313" key="2">
    <source>
        <dbReference type="Proteomes" id="UP000294513"/>
    </source>
</evidence>
<dbReference type="Proteomes" id="UP000294513">
    <property type="component" value="Unassembled WGS sequence"/>
</dbReference>